<gene>
    <name evidence="1" type="ORF">LZ519_00130</name>
</gene>
<keyword evidence="2" id="KW-1185">Reference proteome</keyword>
<dbReference type="EMBL" id="JAMGBC010000001">
    <property type="protein sequence ID" value="MCL6677732.1"/>
    <property type="molecule type" value="Genomic_DNA"/>
</dbReference>
<accession>A0ABT0RBT9</accession>
<evidence type="ECO:0000313" key="2">
    <source>
        <dbReference type="Proteomes" id="UP001165343"/>
    </source>
</evidence>
<evidence type="ECO:0000313" key="1">
    <source>
        <dbReference type="EMBL" id="MCL6677732.1"/>
    </source>
</evidence>
<protein>
    <recommendedName>
        <fullName evidence="3">Lipoprotein</fullName>
    </recommendedName>
</protein>
<evidence type="ECO:0008006" key="3">
    <source>
        <dbReference type="Google" id="ProtNLM"/>
    </source>
</evidence>
<dbReference type="PROSITE" id="PS51257">
    <property type="entry name" value="PROKAR_LIPOPROTEIN"/>
    <property type="match status" value="1"/>
</dbReference>
<dbReference type="RefSeq" id="WP_249866727.1">
    <property type="nucleotide sequence ID" value="NZ_JAMGBC010000001.1"/>
</dbReference>
<reference evidence="1" key="1">
    <citation type="submission" date="2022-05" db="EMBL/GenBank/DDBJ databases">
        <authorList>
            <person name="Jo J.-H."/>
            <person name="Im W.-T."/>
        </authorList>
    </citation>
    <scope>NUCLEOTIDE SEQUENCE</scope>
    <source>
        <strain evidence="1">RG327</strain>
    </source>
</reference>
<sequence>MNRSAFLILLPLLGACDMHSKTPAKGDENVVIQADDGGNVEFDLPVVGGKLKVPAGMMHSGDVDIDGVKLMPGSSVNGFSVFAGDKGATVNLGFRAPASPDEVRSYYVAEFKKKGVEAALNGDTITGKSKDGSDFTIQVAPAAKGSQGKIVIHDKD</sequence>
<name>A0ABT0RBT9_9SPHN</name>
<organism evidence="1 2">
    <name type="scientific">Sphingomonas anseongensis</name>
    <dbReference type="NCBI Taxonomy" id="2908207"/>
    <lineage>
        <taxon>Bacteria</taxon>
        <taxon>Pseudomonadati</taxon>
        <taxon>Pseudomonadota</taxon>
        <taxon>Alphaproteobacteria</taxon>
        <taxon>Sphingomonadales</taxon>
        <taxon>Sphingomonadaceae</taxon>
        <taxon>Sphingomonas</taxon>
    </lineage>
</organism>
<proteinExistence type="predicted"/>
<comment type="caution">
    <text evidence="1">The sequence shown here is derived from an EMBL/GenBank/DDBJ whole genome shotgun (WGS) entry which is preliminary data.</text>
</comment>
<dbReference type="Proteomes" id="UP001165343">
    <property type="component" value="Unassembled WGS sequence"/>
</dbReference>